<dbReference type="GO" id="GO:0046872">
    <property type="term" value="F:metal ion binding"/>
    <property type="evidence" value="ECO:0007669"/>
    <property type="project" value="UniProtKB-KW"/>
</dbReference>
<evidence type="ECO:0000259" key="13">
    <source>
        <dbReference type="PROSITE" id="PS50023"/>
    </source>
</evidence>
<dbReference type="Gene3D" id="1.10.10.60">
    <property type="entry name" value="Homeodomain-like"/>
    <property type="match status" value="1"/>
</dbReference>
<evidence type="ECO:0000256" key="12">
    <source>
        <dbReference type="SAM" id="MobiDB-lite"/>
    </source>
</evidence>
<keyword evidence="8 9" id="KW-0539">Nucleus</keyword>
<feature type="compositionally biased region" description="Low complexity" evidence="12">
    <location>
        <begin position="116"/>
        <end position="131"/>
    </location>
</feature>
<dbReference type="EMBL" id="KE124941">
    <property type="protein sequence ID" value="EPB74479.1"/>
    <property type="molecule type" value="Genomic_DNA"/>
</dbReference>
<dbReference type="PANTHER" id="PTHR24208">
    <property type="entry name" value="LIM/HOMEOBOX PROTEIN LHX"/>
    <property type="match status" value="1"/>
</dbReference>
<dbReference type="GO" id="GO:0000977">
    <property type="term" value="F:RNA polymerase II transcription regulatory region sequence-specific DNA binding"/>
    <property type="evidence" value="ECO:0007669"/>
    <property type="project" value="TreeGrafter"/>
</dbReference>
<dbReference type="SUPFAM" id="SSF46689">
    <property type="entry name" value="Homeodomain-like"/>
    <property type="match status" value="1"/>
</dbReference>
<dbReference type="SMART" id="SM00389">
    <property type="entry name" value="HOX"/>
    <property type="match status" value="1"/>
</dbReference>
<dbReference type="CDD" id="cd00086">
    <property type="entry name" value="homeodomain"/>
    <property type="match status" value="1"/>
</dbReference>
<dbReference type="SMART" id="SM00132">
    <property type="entry name" value="LIM"/>
    <property type="match status" value="2"/>
</dbReference>
<dbReference type="PROSITE" id="PS50023">
    <property type="entry name" value="LIM_DOMAIN_2"/>
    <property type="match status" value="1"/>
</dbReference>
<keyword evidence="2 10" id="KW-0479">Metal-binding</keyword>
<dbReference type="InterPro" id="IPR017970">
    <property type="entry name" value="Homeobox_CS"/>
</dbReference>
<dbReference type="GO" id="GO:0000981">
    <property type="term" value="F:DNA-binding transcription factor activity, RNA polymerase II-specific"/>
    <property type="evidence" value="ECO:0007669"/>
    <property type="project" value="InterPro"/>
</dbReference>
<feature type="compositionally biased region" description="Basic residues" evidence="12">
    <location>
        <begin position="410"/>
        <end position="420"/>
    </location>
</feature>
<evidence type="ECO:0000256" key="10">
    <source>
        <dbReference type="PROSITE-ProRule" id="PRU00125"/>
    </source>
</evidence>
<dbReference type="PROSITE" id="PS00478">
    <property type="entry name" value="LIM_DOMAIN_1"/>
    <property type="match status" value="1"/>
</dbReference>
<dbReference type="InterPro" id="IPR001356">
    <property type="entry name" value="HD"/>
</dbReference>
<dbReference type="AlphaFoldDB" id="A0A0D6LRI1"/>
<dbReference type="PANTHER" id="PTHR24208:SF105">
    <property type="entry name" value="DLIM1"/>
    <property type="match status" value="1"/>
</dbReference>
<feature type="compositionally biased region" description="Acidic residues" evidence="12">
    <location>
        <begin position="135"/>
        <end position="157"/>
    </location>
</feature>
<evidence type="ECO:0000256" key="2">
    <source>
        <dbReference type="ARBA" id="ARBA00022723"/>
    </source>
</evidence>
<feature type="region of interest" description="Disordered" evidence="12">
    <location>
        <begin position="114"/>
        <end position="175"/>
    </location>
</feature>
<feature type="DNA-binding region" description="Homeobox" evidence="9">
    <location>
        <begin position="169"/>
        <end position="228"/>
    </location>
</feature>
<proteinExistence type="predicted"/>
<reference evidence="15 16" key="1">
    <citation type="submission" date="2013-05" db="EMBL/GenBank/DDBJ databases">
        <title>Draft genome of the parasitic nematode Anyclostoma ceylanicum.</title>
        <authorList>
            <person name="Mitreva M."/>
        </authorList>
    </citation>
    <scope>NUCLEOTIDE SEQUENCE [LARGE SCALE GENOMIC DNA]</scope>
</reference>
<evidence type="ECO:0000256" key="5">
    <source>
        <dbReference type="ARBA" id="ARBA00023038"/>
    </source>
</evidence>
<dbReference type="FunFam" id="1.10.10.60:FF:000075">
    <property type="entry name" value="LIM/homeobox protein Lhx1"/>
    <property type="match status" value="1"/>
</dbReference>
<accession>A0A0D6LRI1</accession>
<dbReference type="Pfam" id="PF00046">
    <property type="entry name" value="Homeodomain"/>
    <property type="match status" value="1"/>
</dbReference>
<dbReference type="PROSITE" id="PS50071">
    <property type="entry name" value="HOMEOBOX_2"/>
    <property type="match status" value="1"/>
</dbReference>
<keyword evidence="5 10" id="KW-0440">LIM domain</keyword>
<keyword evidence="6 9" id="KW-0238">DNA-binding</keyword>
<name>A0A0D6LRI1_9BILA</name>
<dbReference type="InterPro" id="IPR001781">
    <property type="entry name" value="Znf_LIM"/>
</dbReference>
<dbReference type="Pfam" id="PF00412">
    <property type="entry name" value="LIM"/>
    <property type="match status" value="2"/>
</dbReference>
<dbReference type="InterPro" id="IPR050453">
    <property type="entry name" value="LIM_Homeobox_TF"/>
</dbReference>
<dbReference type="SUPFAM" id="SSF57716">
    <property type="entry name" value="Glucocorticoid receptor-like (DNA-binding domain)"/>
    <property type="match status" value="2"/>
</dbReference>
<evidence type="ECO:0000256" key="6">
    <source>
        <dbReference type="ARBA" id="ARBA00023125"/>
    </source>
</evidence>
<feature type="region of interest" description="Disordered" evidence="12">
    <location>
        <begin position="400"/>
        <end position="422"/>
    </location>
</feature>
<dbReference type="Proteomes" id="UP000054495">
    <property type="component" value="Unassembled WGS sequence"/>
</dbReference>
<protein>
    <submittedName>
        <fullName evidence="15">Lin-11 family protein</fullName>
    </submittedName>
</protein>
<evidence type="ECO:0000259" key="14">
    <source>
        <dbReference type="PROSITE" id="PS50071"/>
    </source>
</evidence>
<evidence type="ECO:0000256" key="3">
    <source>
        <dbReference type="ARBA" id="ARBA00022737"/>
    </source>
</evidence>
<dbReference type="FunFam" id="2.10.110.10:FF:000006">
    <property type="entry name" value="LIM homeobox transcription factor 1-beta"/>
    <property type="match status" value="1"/>
</dbReference>
<organism evidence="15 16">
    <name type="scientific">Ancylostoma ceylanicum</name>
    <dbReference type="NCBI Taxonomy" id="53326"/>
    <lineage>
        <taxon>Eukaryota</taxon>
        <taxon>Metazoa</taxon>
        <taxon>Ecdysozoa</taxon>
        <taxon>Nematoda</taxon>
        <taxon>Chromadorea</taxon>
        <taxon>Rhabditida</taxon>
        <taxon>Rhabditina</taxon>
        <taxon>Rhabditomorpha</taxon>
        <taxon>Strongyloidea</taxon>
        <taxon>Ancylostomatidae</taxon>
        <taxon>Ancylostomatinae</taxon>
        <taxon>Ancylostoma</taxon>
    </lineage>
</organism>
<dbReference type="GO" id="GO:0005634">
    <property type="term" value="C:nucleus"/>
    <property type="evidence" value="ECO:0007669"/>
    <property type="project" value="UniProtKB-SubCell"/>
</dbReference>
<dbReference type="GO" id="GO:0030182">
    <property type="term" value="P:neuron differentiation"/>
    <property type="evidence" value="ECO:0007669"/>
    <property type="project" value="TreeGrafter"/>
</dbReference>
<keyword evidence="4 10" id="KW-0862">Zinc</keyword>
<evidence type="ECO:0000313" key="15">
    <source>
        <dbReference type="EMBL" id="EPB74479.1"/>
    </source>
</evidence>
<dbReference type="Gene3D" id="2.10.110.10">
    <property type="entry name" value="Cysteine Rich Protein"/>
    <property type="match status" value="2"/>
</dbReference>
<evidence type="ECO:0000256" key="4">
    <source>
        <dbReference type="ARBA" id="ARBA00022833"/>
    </source>
</evidence>
<keyword evidence="3" id="KW-0677">Repeat</keyword>
<sequence length="449" mass="49252">MNECAGCAQPILDRYVFNVVGKSWHQACLRCSDCLSPMSDTCFSRDGLILCRSDFARRYGQRCAGCDGALEKEDLVRKARDKCSVCQRRLDTGEQLYILEGNRFVCQQDFQNATKSSTPSSTSNRPVSNSSDCNSDAEEENVDASEDVPVDEAEGGDGEGKDDAAAAKRRGPRTTIKAKQLETLKNAFASTPKPTRHIREQLAQETGLNMRVIQVWFQNRRSKERRMKQLRFGGFRPTRRSRGGRDELCQDMFAAEGPPPGFFGQHPIGFFCDPYGERGPLPPLPAFPVPSDAPHPLVHDGFGERTSPMAGTGGGVVGAIPTSLLPADFDPDMGGYQPLPSMYSTELKAHPMAGWAHADEANIQAAALSRAGAFDKQPASNELLKRQQIECERQAPLNLQHRPSGVSQPCRRKTLKKGGKKCAPTDVRTVRNSFGASCGSWQEKLIVKA</sequence>
<keyword evidence="7 9" id="KW-0371">Homeobox</keyword>
<evidence type="ECO:0000313" key="16">
    <source>
        <dbReference type="Proteomes" id="UP000054495"/>
    </source>
</evidence>
<gene>
    <name evidence="15" type="ORF">ANCCEY_06432</name>
</gene>
<dbReference type="InterPro" id="IPR009057">
    <property type="entry name" value="Homeodomain-like_sf"/>
</dbReference>
<evidence type="ECO:0000256" key="11">
    <source>
        <dbReference type="RuleBase" id="RU000682"/>
    </source>
</evidence>
<comment type="subcellular location">
    <subcellularLocation>
        <location evidence="1 9 11">Nucleus</location>
    </subcellularLocation>
</comment>
<feature type="domain" description="LIM zinc-binding" evidence="13">
    <location>
        <begin position="2"/>
        <end position="61"/>
    </location>
</feature>
<feature type="domain" description="Homeobox" evidence="14">
    <location>
        <begin position="167"/>
        <end position="227"/>
    </location>
</feature>
<evidence type="ECO:0000256" key="9">
    <source>
        <dbReference type="PROSITE-ProRule" id="PRU00108"/>
    </source>
</evidence>
<dbReference type="PROSITE" id="PS00027">
    <property type="entry name" value="HOMEOBOX_1"/>
    <property type="match status" value="1"/>
</dbReference>
<evidence type="ECO:0000256" key="8">
    <source>
        <dbReference type="ARBA" id="ARBA00023242"/>
    </source>
</evidence>
<evidence type="ECO:0000256" key="7">
    <source>
        <dbReference type="ARBA" id="ARBA00023155"/>
    </source>
</evidence>
<keyword evidence="16" id="KW-1185">Reference proteome</keyword>
<evidence type="ECO:0000256" key="1">
    <source>
        <dbReference type="ARBA" id="ARBA00004123"/>
    </source>
</evidence>